<organism evidence="1 2">
    <name type="scientific">Phanerochaete sordida</name>
    <dbReference type="NCBI Taxonomy" id="48140"/>
    <lineage>
        <taxon>Eukaryota</taxon>
        <taxon>Fungi</taxon>
        <taxon>Dikarya</taxon>
        <taxon>Basidiomycota</taxon>
        <taxon>Agaricomycotina</taxon>
        <taxon>Agaricomycetes</taxon>
        <taxon>Polyporales</taxon>
        <taxon>Phanerochaetaceae</taxon>
        <taxon>Phanerochaete</taxon>
    </lineage>
</organism>
<dbReference type="OrthoDB" id="3269932at2759"/>
<dbReference type="EMBL" id="BPQB01000125">
    <property type="protein sequence ID" value="GJE99904.1"/>
    <property type="molecule type" value="Genomic_DNA"/>
</dbReference>
<reference evidence="1 2" key="1">
    <citation type="submission" date="2021-08" db="EMBL/GenBank/DDBJ databases">
        <title>Draft Genome Sequence of Phanerochaete sordida strain YK-624.</title>
        <authorList>
            <person name="Mori T."/>
            <person name="Dohra H."/>
            <person name="Suzuki T."/>
            <person name="Kawagishi H."/>
            <person name="Hirai H."/>
        </authorList>
    </citation>
    <scope>NUCLEOTIDE SEQUENCE [LARGE SCALE GENOMIC DNA]</scope>
    <source>
        <strain evidence="1 2">YK-624</strain>
    </source>
</reference>
<name>A0A9P3GVE1_9APHY</name>
<comment type="caution">
    <text evidence="1">The sequence shown here is derived from an EMBL/GenBank/DDBJ whole genome shotgun (WGS) entry which is preliminary data.</text>
</comment>
<proteinExistence type="predicted"/>
<dbReference type="Proteomes" id="UP000703269">
    <property type="component" value="Unassembled WGS sequence"/>
</dbReference>
<sequence length="438" mass="49515">MQARTVLVVDGLDQHDSTKHTLALLQYLLSWVYDFPWLYLFLTLRPHAYIMAAFARSGHSHLVHERRLEVAPRVGAHPNPRTSFAVVLPRDPTGQPIPLDTFYKRILDWGYQHKGRRRVFVVLECVAIEDIASMTLEAILAYANAHSAYATTPLSFLDIVSTVHRLRSVLVMNAKSEVLARDTSFHDFLLDGERYADRPLLVSRPLTLACACLAVINDDRDVAAMLRWGPYPPPSSPPHRLRRPSVARLALFLWPRYVLDVSHSDHRDKMLMRQLEAFVPSTQLAMYAWVTTPRQAVRAGKALVRYLLPCEPSGAATCGHFFKFVCFVHIYRDSQSPPHSCVAPAYLMQAIRRTYRGEGGEGDCTVTRQGPAALCFELGGPDPALRFNVTVKPDDMARYWDIMKNFRQQLRDTLADHSGSSFPESILSGAYRIADEDN</sequence>
<evidence type="ECO:0000313" key="2">
    <source>
        <dbReference type="Proteomes" id="UP000703269"/>
    </source>
</evidence>
<evidence type="ECO:0000313" key="1">
    <source>
        <dbReference type="EMBL" id="GJE99904.1"/>
    </source>
</evidence>
<keyword evidence="2" id="KW-1185">Reference proteome</keyword>
<accession>A0A9P3GVE1</accession>
<gene>
    <name evidence="1" type="ORF">PsYK624_161790</name>
</gene>
<dbReference type="AlphaFoldDB" id="A0A9P3GVE1"/>
<protein>
    <submittedName>
        <fullName evidence="1">Uncharacterized protein</fullName>
    </submittedName>
</protein>